<name>A0A059ACJ3_EUCGR</name>
<accession>A0A059ACJ3</accession>
<keyword evidence="5 8" id="KW-0560">Oxidoreductase</keyword>
<dbReference type="PROSITE" id="PS00086">
    <property type="entry name" value="CYTOCHROME_P450"/>
    <property type="match status" value="1"/>
</dbReference>
<evidence type="ECO:0000256" key="3">
    <source>
        <dbReference type="ARBA" id="ARBA00022617"/>
    </source>
</evidence>
<dbReference type="Gramene" id="KCW51110">
    <property type="protein sequence ID" value="KCW51110"/>
    <property type="gene ID" value="EUGRSUZ_J00715"/>
</dbReference>
<dbReference type="EMBL" id="KK198762">
    <property type="protein sequence ID" value="KCW51110.1"/>
    <property type="molecule type" value="Genomic_DNA"/>
</dbReference>
<keyword evidence="3 8" id="KW-0349">Heme</keyword>
<evidence type="ECO:0008006" key="10">
    <source>
        <dbReference type="Google" id="ProtNLM"/>
    </source>
</evidence>
<dbReference type="OMA" id="QITCAIT"/>
<dbReference type="GO" id="GO:0020037">
    <property type="term" value="F:heme binding"/>
    <property type="evidence" value="ECO:0007669"/>
    <property type="project" value="InterPro"/>
</dbReference>
<evidence type="ECO:0000256" key="6">
    <source>
        <dbReference type="ARBA" id="ARBA00023004"/>
    </source>
</evidence>
<evidence type="ECO:0000256" key="1">
    <source>
        <dbReference type="ARBA" id="ARBA00001971"/>
    </source>
</evidence>
<evidence type="ECO:0000313" key="9">
    <source>
        <dbReference type="EMBL" id="KCW51110.1"/>
    </source>
</evidence>
<dbReference type="InterPro" id="IPR036396">
    <property type="entry name" value="Cyt_P450_sf"/>
</dbReference>
<dbReference type="SUPFAM" id="SSF48264">
    <property type="entry name" value="Cytochrome P450"/>
    <property type="match status" value="1"/>
</dbReference>
<evidence type="ECO:0000256" key="2">
    <source>
        <dbReference type="ARBA" id="ARBA00010617"/>
    </source>
</evidence>
<evidence type="ECO:0000256" key="8">
    <source>
        <dbReference type="RuleBase" id="RU000461"/>
    </source>
</evidence>
<sequence>MPINSRLTVDNDVLPDGIRVRKGEFKLKRWLDGGNGESVCFRPSYQWKYPVFHCGARMCLGKEMAYVQMKFMTAAVMAEFEVLPVGGGKNGRRMADLPYMLSLLLKLRRGLPIRLRKRRRRDSKGRRSTKDHESSYHDFHIYVCV</sequence>
<dbReference type="AlphaFoldDB" id="A0A059ACJ3"/>
<dbReference type="Pfam" id="PF00067">
    <property type="entry name" value="p450"/>
    <property type="match status" value="1"/>
</dbReference>
<comment type="similarity">
    <text evidence="2 8">Belongs to the cytochrome P450 family.</text>
</comment>
<dbReference type="GO" id="GO:0016705">
    <property type="term" value="F:oxidoreductase activity, acting on paired donors, with incorporation or reduction of molecular oxygen"/>
    <property type="evidence" value="ECO:0007669"/>
    <property type="project" value="InterPro"/>
</dbReference>
<keyword evidence="6 8" id="KW-0408">Iron</keyword>
<organism evidence="9">
    <name type="scientific">Eucalyptus grandis</name>
    <name type="common">Flooded gum</name>
    <dbReference type="NCBI Taxonomy" id="71139"/>
    <lineage>
        <taxon>Eukaryota</taxon>
        <taxon>Viridiplantae</taxon>
        <taxon>Streptophyta</taxon>
        <taxon>Embryophyta</taxon>
        <taxon>Tracheophyta</taxon>
        <taxon>Spermatophyta</taxon>
        <taxon>Magnoliopsida</taxon>
        <taxon>eudicotyledons</taxon>
        <taxon>Gunneridae</taxon>
        <taxon>Pentapetalae</taxon>
        <taxon>rosids</taxon>
        <taxon>malvids</taxon>
        <taxon>Myrtales</taxon>
        <taxon>Myrtaceae</taxon>
        <taxon>Myrtoideae</taxon>
        <taxon>Eucalypteae</taxon>
        <taxon>Eucalyptus</taxon>
    </lineage>
</organism>
<dbReference type="InParanoid" id="A0A059ACJ3"/>
<keyword evidence="7 8" id="KW-0503">Monooxygenase</keyword>
<dbReference type="Gene3D" id="1.10.630.10">
    <property type="entry name" value="Cytochrome P450"/>
    <property type="match status" value="1"/>
</dbReference>
<evidence type="ECO:0000256" key="4">
    <source>
        <dbReference type="ARBA" id="ARBA00022723"/>
    </source>
</evidence>
<proteinExistence type="inferred from homology"/>
<evidence type="ECO:0000256" key="7">
    <source>
        <dbReference type="ARBA" id="ARBA00023033"/>
    </source>
</evidence>
<dbReference type="GO" id="GO:0006629">
    <property type="term" value="P:lipid metabolic process"/>
    <property type="evidence" value="ECO:0007669"/>
    <property type="project" value="UniProtKB-ARBA"/>
</dbReference>
<dbReference type="GO" id="GO:0004497">
    <property type="term" value="F:monooxygenase activity"/>
    <property type="evidence" value="ECO:0007669"/>
    <property type="project" value="UniProtKB-KW"/>
</dbReference>
<dbReference type="InterPro" id="IPR001128">
    <property type="entry name" value="Cyt_P450"/>
</dbReference>
<keyword evidence="4 8" id="KW-0479">Metal-binding</keyword>
<dbReference type="GO" id="GO:0005506">
    <property type="term" value="F:iron ion binding"/>
    <property type="evidence" value="ECO:0007669"/>
    <property type="project" value="InterPro"/>
</dbReference>
<protein>
    <recommendedName>
        <fullName evidence="10">Cytochrome P450</fullName>
    </recommendedName>
</protein>
<reference evidence="9" key="1">
    <citation type="submission" date="2013-07" db="EMBL/GenBank/DDBJ databases">
        <title>The genome of Eucalyptus grandis.</title>
        <authorList>
            <person name="Schmutz J."/>
            <person name="Hayes R."/>
            <person name="Myburg A."/>
            <person name="Tuskan G."/>
            <person name="Grattapaglia D."/>
            <person name="Rokhsar D.S."/>
        </authorList>
    </citation>
    <scope>NUCLEOTIDE SEQUENCE</scope>
    <source>
        <tissue evidence="9">Leaf extractions</tissue>
    </source>
</reference>
<dbReference type="PANTHER" id="PTHR24296">
    <property type="entry name" value="CYTOCHROME P450"/>
    <property type="match status" value="1"/>
</dbReference>
<gene>
    <name evidence="9" type="ORF">EUGRSUZ_J00715</name>
</gene>
<evidence type="ECO:0000256" key="5">
    <source>
        <dbReference type="ARBA" id="ARBA00023002"/>
    </source>
</evidence>
<comment type="cofactor">
    <cofactor evidence="1">
        <name>heme</name>
        <dbReference type="ChEBI" id="CHEBI:30413"/>
    </cofactor>
</comment>
<dbReference type="InterPro" id="IPR017972">
    <property type="entry name" value="Cyt_P450_CS"/>
</dbReference>